<gene>
    <name evidence="2" type="ORF">E2C01_088425</name>
</gene>
<sequence length="115" mass="12792">MPDSLEYRERTKQFEAQLPIYIFPGAEAWGDCTLSPAAVTKPAGTGRGGTAQKHTSAQRKACNIGSRIRFQGVRSTELQINTGSPRRRRSDHPGTLTENERLNTDENVFSHRYSG</sequence>
<evidence type="ECO:0000256" key="1">
    <source>
        <dbReference type="SAM" id="MobiDB-lite"/>
    </source>
</evidence>
<feature type="region of interest" description="Disordered" evidence="1">
    <location>
        <begin position="40"/>
        <end position="115"/>
    </location>
</feature>
<proteinExistence type="predicted"/>
<dbReference type="EMBL" id="VSRR010094403">
    <property type="protein sequence ID" value="MPC93301.1"/>
    <property type="molecule type" value="Genomic_DNA"/>
</dbReference>
<evidence type="ECO:0000313" key="2">
    <source>
        <dbReference type="EMBL" id="MPC93301.1"/>
    </source>
</evidence>
<organism evidence="2 3">
    <name type="scientific">Portunus trituberculatus</name>
    <name type="common">Swimming crab</name>
    <name type="synonym">Neptunus trituberculatus</name>
    <dbReference type="NCBI Taxonomy" id="210409"/>
    <lineage>
        <taxon>Eukaryota</taxon>
        <taxon>Metazoa</taxon>
        <taxon>Ecdysozoa</taxon>
        <taxon>Arthropoda</taxon>
        <taxon>Crustacea</taxon>
        <taxon>Multicrustacea</taxon>
        <taxon>Malacostraca</taxon>
        <taxon>Eumalacostraca</taxon>
        <taxon>Eucarida</taxon>
        <taxon>Decapoda</taxon>
        <taxon>Pleocyemata</taxon>
        <taxon>Brachyura</taxon>
        <taxon>Eubrachyura</taxon>
        <taxon>Portunoidea</taxon>
        <taxon>Portunidae</taxon>
        <taxon>Portuninae</taxon>
        <taxon>Portunus</taxon>
    </lineage>
</organism>
<evidence type="ECO:0000313" key="3">
    <source>
        <dbReference type="Proteomes" id="UP000324222"/>
    </source>
</evidence>
<accession>A0A5B7J654</accession>
<name>A0A5B7J654_PORTR</name>
<dbReference type="AlphaFoldDB" id="A0A5B7J654"/>
<reference evidence="2 3" key="1">
    <citation type="submission" date="2019-05" db="EMBL/GenBank/DDBJ databases">
        <title>Another draft genome of Portunus trituberculatus and its Hox gene families provides insights of decapod evolution.</title>
        <authorList>
            <person name="Jeong J.-H."/>
            <person name="Song I."/>
            <person name="Kim S."/>
            <person name="Choi T."/>
            <person name="Kim D."/>
            <person name="Ryu S."/>
            <person name="Kim W."/>
        </authorList>
    </citation>
    <scope>NUCLEOTIDE SEQUENCE [LARGE SCALE GENOMIC DNA]</scope>
    <source>
        <tissue evidence="2">Muscle</tissue>
    </source>
</reference>
<dbReference type="Proteomes" id="UP000324222">
    <property type="component" value="Unassembled WGS sequence"/>
</dbReference>
<comment type="caution">
    <text evidence="2">The sequence shown here is derived from an EMBL/GenBank/DDBJ whole genome shotgun (WGS) entry which is preliminary data.</text>
</comment>
<feature type="compositionally biased region" description="Polar residues" evidence="1">
    <location>
        <begin position="73"/>
        <end position="84"/>
    </location>
</feature>
<keyword evidence="3" id="KW-1185">Reference proteome</keyword>
<protein>
    <submittedName>
        <fullName evidence="2">Uncharacterized protein</fullName>
    </submittedName>
</protein>